<evidence type="ECO:0000256" key="3">
    <source>
        <dbReference type="ARBA" id="ARBA00022833"/>
    </source>
</evidence>
<dbReference type="PANTHER" id="PTHR33337:SF40">
    <property type="entry name" value="CENP-V_GFA DOMAIN-CONTAINING PROTEIN-RELATED"/>
    <property type="match status" value="1"/>
</dbReference>
<accession>A0AAW8D7A8</accession>
<comment type="caution">
    <text evidence="6">The sequence shown here is derived from an EMBL/GenBank/DDBJ whole genome shotgun (WGS) entry which is preliminary data.</text>
</comment>
<dbReference type="PROSITE" id="PS51891">
    <property type="entry name" value="CENP_V_GFA"/>
    <property type="match status" value="1"/>
</dbReference>
<protein>
    <recommendedName>
        <fullName evidence="5">CENP-V/GFA domain-containing protein</fullName>
    </recommendedName>
</protein>
<reference evidence="6" key="1">
    <citation type="submission" date="2023-07" db="EMBL/GenBank/DDBJ databases">
        <title>Sorghum-associated microbial communities from plants grown in Nebraska, USA.</title>
        <authorList>
            <person name="Schachtman D."/>
        </authorList>
    </citation>
    <scope>NUCLEOTIDE SEQUENCE</scope>
    <source>
        <strain evidence="6">DS3754</strain>
    </source>
</reference>
<name>A0AAW8D7A8_9BURK</name>
<organism evidence="6 7">
    <name type="scientific">Variovorax boronicumulans</name>
    <dbReference type="NCBI Taxonomy" id="436515"/>
    <lineage>
        <taxon>Bacteria</taxon>
        <taxon>Pseudomonadati</taxon>
        <taxon>Pseudomonadota</taxon>
        <taxon>Betaproteobacteria</taxon>
        <taxon>Burkholderiales</taxon>
        <taxon>Comamonadaceae</taxon>
        <taxon>Variovorax</taxon>
    </lineage>
</organism>
<dbReference type="InterPro" id="IPR006913">
    <property type="entry name" value="CENP-V/GFA"/>
</dbReference>
<evidence type="ECO:0000313" key="7">
    <source>
        <dbReference type="Proteomes" id="UP001242045"/>
    </source>
</evidence>
<comment type="similarity">
    <text evidence="1">Belongs to the Gfa family.</text>
</comment>
<evidence type="ECO:0000313" key="6">
    <source>
        <dbReference type="EMBL" id="MDP9896119.1"/>
    </source>
</evidence>
<dbReference type="AlphaFoldDB" id="A0AAW8D7A8"/>
<dbReference type="RefSeq" id="WP_307686560.1">
    <property type="nucleotide sequence ID" value="NZ_JAUSRD010000016.1"/>
</dbReference>
<evidence type="ECO:0000256" key="4">
    <source>
        <dbReference type="ARBA" id="ARBA00023239"/>
    </source>
</evidence>
<feature type="domain" description="CENP-V/GFA" evidence="5">
    <location>
        <begin position="3"/>
        <end position="115"/>
    </location>
</feature>
<dbReference type="Pfam" id="PF04828">
    <property type="entry name" value="GFA"/>
    <property type="match status" value="1"/>
</dbReference>
<evidence type="ECO:0000256" key="1">
    <source>
        <dbReference type="ARBA" id="ARBA00005495"/>
    </source>
</evidence>
<keyword evidence="4" id="KW-0456">Lyase</keyword>
<dbReference type="SUPFAM" id="SSF51316">
    <property type="entry name" value="Mss4-like"/>
    <property type="match status" value="1"/>
</dbReference>
<gene>
    <name evidence="6" type="ORF">J2W31_005254</name>
</gene>
<proteinExistence type="inferred from homology"/>
<sequence length="134" mass="14565">MKVHGACHCGQITYEAEVDPDKVSLCNCADCQVLSGTAYRVSAPVPAESFHLLTGQPKVYVKTAESGARRRQSFCENCGTPIASSPDVDPPISYSLRIGSMAERDQLPPRRQQWCRSALGWSQDISGLPAKPTQ</sequence>
<evidence type="ECO:0000256" key="2">
    <source>
        <dbReference type="ARBA" id="ARBA00022723"/>
    </source>
</evidence>
<dbReference type="Proteomes" id="UP001242045">
    <property type="component" value="Unassembled WGS sequence"/>
</dbReference>
<dbReference type="InterPro" id="IPR011057">
    <property type="entry name" value="Mss4-like_sf"/>
</dbReference>
<dbReference type="GO" id="GO:0046872">
    <property type="term" value="F:metal ion binding"/>
    <property type="evidence" value="ECO:0007669"/>
    <property type="project" value="UniProtKB-KW"/>
</dbReference>
<dbReference type="Gene3D" id="3.90.1590.10">
    <property type="entry name" value="glutathione-dependent formaldehyde- activating enzyme (gfa)"/>
    <property type="match status" value="1"/>
</dbReference>
<keyword evidence="3" id="KW-0862">Zinc</keyword>
<dbReference type="PANTHER" id="PTHR33337">
    <property type="entry name" value="GFA DOMAIN-CONTAINING PROTEIN"/>
    <property type="match status" value="1"/>
</dbReference>
<keyword evidence="2" id="KW-0479">Metal-binding</keyword>
<evidence type="ECO:0000259" key="5">
    <source>
        <dbReference type="PROSITE" id="PS51891"/>
    </source>
</evidence>
<dbReference type="GO" id="GO:0016846">
    <property type="term" value="F:carbon-sulfur lyase activity"/>
    <property type="evidence" value="ECO:0007669"/>
    <property type="project" value="InterPro"/>
</dbReference>
<dbReference type="EMBL" id="JAUSRD010000016">
    <property type="protein sequence ID" value="MDP9896119.1"/>
    <property type="molecule type" value="Genomic_DNA"/>
</dbReference>